<reference evidence="9" key="1">
    <citation type="journal article" date="2022" name="Nat. Microbiol.">
        <title>Unique mobile elements and scalable gene flow at the prokaryote-eukaryote boundary revealed by circularized Asgard archaea genomes.</title>
        <authorList>
            <person name="Wu F."/>
            <person name="Speth D.R."/>
            <person name="Philosof A."/>
            <person name="Cremiere A."/>
            <person name="Narayanan A."/>
            <person name="Barco R.A."/>
            <person name="Connon S.A."/>
            <person name="Amend J.P."/>
            <person name="Antoshechkin I.A."/>
            <person name="Orphan V.J."/>
        </authorList>
    </citation>
    <scope>NUCLEOTIDE SEQUENCE</scope>
    <source>
        <strain evidence="9">PM71</strain>
    </source>
</reference>
<evidence type="ECO:0000256" key="1">
    <source>
        <dbReference type="ARBA" id="ARBA00006336"/>
    </source>
</evidence>
<comment type="similarity">
    <text evidence="1">Belongs to the isochorismatase family.</text>
</comment>
<dbReference type="EMBL" id="CP084166">
    <property type="protein sequence ID" value="UJG41378.1"/>
    <property type="molecule type" value="Genomic_DNA"/>
</dbReference>
<dbReference type="PANTHER" id="PTHR11080">
    <property type="entry name" value="PYRAZINAMIDASE/NICOTINAMIDASE"/>
    <property type="match status" value="1"/>
</dbReference>
<organism evidence="9">
    <name type="scientific">Candidatus Heimdallarchaeum aukensis</name>
    <dbReference type="NCBI Taxonomy" id="2876573"/>
    <lineage>
        <taxon>Archaea</taxon>
        <taxon>Promethearchaeati</taxon>
        <taxon>Candidatus Heimdallarchaeota</taxon>
        <taxon>Candidatus Heimdallarchaeia (ex Rinke et al. 2021) (nom. nud.)</taxon>
        <taxon>Candidatus Heimdallarchaeales</taxon>
        <taxon>Candidatus Heimdallarchaeaceae</taxon>
        <taxon>Candidatus Heimdallarchaeum</taxon>
    </lineage>
</organism>
<evidence type="ECO:0000256" key="6">
    <source>
        <dbReference type="ARBA" id="ARBA00039017"/>
    </source>
</evidence>
<proteinExistence type="inferred from homology"/>
<keyword evidence="3" id="KW-0479">Metal-binding</keyword>
<evidence type="ECO:0000256" key="5">
    <source>
        <dbReference type="ARBA" id="ARBA00037900"/>
    </source>
</evidence>
<feature type="domain" description="Isochorismatase-like" evidence="8">
    <location>
        <begin position="125"/>
        <end position="213"/>
    </location>
</feature>
<sequence>MTSSKKEKVTTIFWDVDTQRDFIEPNGKLYVKNAELIKPNLEKLTQYARMAGIRILGSVDWHVIGDEEIVEKPEEADFDKHYPPHCLKGDPGSEKIMETRSDTAIFVDYIPYNEERINEIVNSNAPIYFRKKEFDVFTNPNVLPILNKINPSKIVIYGVAADVCVKYAIDGLAMRGNAEIYLVIDAIEGINEIETKRLVHAWQVVGIIPITTEQVLKGNWIK</sequence>
<dbReference type="GO" id="GO:0046872">
    <property type="term" value="F:metal ion binding"/>
    <property type="evidence" value="ECO:0007669"/>
    <property type="project" value="UniProtKB-KW"/>
</dbReference>
<dbReference type="Gene3D" id="3.40.50.850">
    <property type="entry name" value="Isochorismatase-like"/>
    <property type="match status" value="1"/>
</dbReference>
<dbReference type="Pfam" id="PF00857">
    <property type="entry name" value="Isochorismatase"/>
    <property type="match status" value="1"/>
</dbReference>
<evidence type="ECO:0000256" key="3">
    <source>
        <dbReference type="ARBA" id="ARBA00022723"/>
    </source>
</evidence>
<keyword evidence="2" id="KW-0662">Pyridine nucleotide biosynthesis</keyword>
<protein>
    <recommendedName>
        <fullName evidence="6">nicotinamidase</fullName>
        <ecNumber evidence="6">3.5.1.19</ecNumber>
    </recommendedName>
    <alternativeName>
        <fullName evidence="7">Nicotinamide deamidase</fullName>
    </alternativeName>
</protein>
<dbReference type="InterPro" id="IPR000868">
    <property type="entry name" value="Isochorismatase-like_dom"/>
</dbReference>
<comment type="pathway">
    <text evidence="5">Cofactor biosynthesis; nicotinate biosynthesis; nicotinate from nicotinamide: step 1/1.</text>
</comment>
<dbReference type="GO" id="GO:0019363">
    <property type="term" value="P:pyridine nucleotide biosynthetic process"/>
    <property type="evidence" value="ECO:0007669"/>
    <property type="project" value="UniProtKB-KW"/>
</dbReference>
<evidence type="ECO:0000256" key="2">
    <source>
        <dbReference type="ARBA" id="ARBA00022642"/>
    </source>
</evidence>
<dbReference type="InterPro" id="IPR036380">
    <property type="entry name" value="Isochorismatase-like_sf"/>
</dbReference>
<evidence type="ECO:0000313" key="9">
    <source>
        <dbReference type="EMBL" id="UJG41378.1"/>
    </source>
</evidence>
<dbReference type="SUPFAM" id="SSF52499">
    <property type="entry name" value="Isochorismatase-like hydrolases"/>
    <property type="match status" value="1"/>
</dbReference>
<accession>A0A9Y1BLR1</accession>
<keyword evidence="4 9" id="KW-0378">Hydrolase</keyword>
<name>A0A9Y1BLR1_9ARCH</name>
<evidence type="ECO:0000256" key="4">
    <source>
        <dbReference type="ARBA" id="ARBA00022801"/>
    </source>
</evidence>
<dbReference type="GO" id="GO:0008936">
    <property type="term" value="F:nicotinamidase activity"/>
    <property type="evidence" value="ECO:0007669"/>
    <property type="project" value="UniProtKB-EC"/>
</dbReference>
<dbReference type="AlphaFoldDB" id="A0A9Y1BLR1"/>
<dbReference type="Proteomes" id="UP001201020">
    <property type="component" value="Chromosome"/>
</dbReference>
<gene>
    <name evidence="9" type="ORF">K9W45_02685</name>
</gene>
<evidence type="ECO:0000259" key="8">
    <source>
        <dbReference type="Pfam" id="PF00857"/>
    </source>
</evidence>
<dbReference type="EC" id="3.5.1.19" evidence="6"/>
<dbReference type="InterPro" id="IPR052347">
    <property type="entry name" value="Isochorismatase_Nicotinamidase"/>
</dbReference>
<evidence type="ECO:0000256" key="7">
    <source>
        <dbReference type="ARBA" id="ARBA00043224"/>
    </source>
</evidence>
<dbReference type="PANTHER" id="PTHR11080:SF2">
    <property type="entry name" value="LD05707P"/>
    <property type="match status" value="1"/>
</dbReference>